<dbReference type="Proteomes" id="UP001151752">
    <property type="component" value="Chromosome 16"/>
</dbReference>
<organism evidence="1 2">
    <name type="scientific">Salix koriyanagi</name>
    <dbReference type="NCBI Taxonomy" id="2511006"/>
    <lineage>
        <taxon>Eukaryota</taxon>
        <taxon>Viridiplantae</taxon>
        <taxon>Streptophyta</taxon>
        <taxon>Embryophyta</taxon>
        <taxon>Tracheophyta</taxon>
        <taxon>Spermatophyta</taxon>
        <taxon>Magnoliopsida</taxon>
        <taxon>eudicotyledons</taxon>
        <taxon>Gunneridae</taxon>
        <taxon>Pentapetalae</taxon>
        <taxon>rosids</taxon>
        <taxon>fabids</taxon>
        <taxon>Malpighiales</taxon>
        <taxon>Salicaceae</taxon>
        <taxon>Saliceae</taxon>
        <taxon>Salix</taxon>
    </lineage>
</organism>
<comment type="caution">
    <text evidence="1">The sequence shown here is derived from an EMBL/GenBank/DDBJ whole genome shotgun (WGS) entry which is preliminary data.</text>
</comment>
<evidence type="ECO:0000313" key="2">
    <source>
        <dbReference type="Proteomes" id="UP001151752"/>
    </source>
</evidence>
<gene>
    <name evidence="1" type="ORF">OIU74_000565</name>
</gene>
<sequence length="41" mass="4829">MICTKKFIDSKYNVAQESHHMEQLISKMLILPSCERETTIM</sequence>
<keyword evidence="2" id="KW-1185">Reference proteome</keyword>
<reference evidence="1" key="1">
    <citation type="submission" date="2022-11" db="EMBL/GenBank/DDBJ databases">
        <authorList>
            <person name="Hyden B.L."/>
            <person name="Feng K."/>
            <person name="Yates T."/>
            <person name="Jawdy S."/>
            <person name="Smart L.B."/>
            <person name="Muchero W."/>
        </authorList>
    </citation>
    <scope>NUCLEOTIDE SEQUENCE</scope>
    <source>
        <tissue evidence="1">Shoot tip</tissue>
    </source>
</reference>
<dbReference type="AlphaFoldDB" id="A0A9Q0X0D3"/>
<reference evidence="1" key="2">
    <citation type="journal article" date="2023" name="Int. J. Mol. Sci.">
        <title>De Novo Assembly and Annotation of 11 Diverse Shrub Willow (Salix) Genomes Reveals Novel Gene Organization in Sex-Linked Regions.</title>
        <authorList>
            <person name="Hyden B."/>
            <person name="Feng K."/>
            <person name="Yates T.B."/>
            <person name="Jawdy S."/>
            <person name="Cereghino C."/>
            <person name="Smart L.B."/>
            <person name="Muchero W."/>
        </authorList>
    </citation>
    <scope>NUCLEOTIDE SEQUENCE</scope>
    <source>
        <tissue evidence="1">Shoot tip</tissue>
    </source>
</reference>
<protein>
    <submittedName>
        <fullName evidence="1">Uncharacterized protein</fullName>
    </submittedName>
</protein>
<accession>A0A9Q0X0D3</accession>
<dbReference type="EMBL" id="JAPFFM010000001">
    <property type="protein sequence ID" value="KAJ6776409.1"/>
    <property type="molecule type" value="Genomic_DNA"/>
</dbReference>
<proteinExistence type="predicted"/>
<evidence type="ECO:0000313" key="1">
    <source>
        <dbReference type="EMBL" id="KAJ6776409.1"/>
    </source>
</evidence>
<name>A0A9Q0X0D3_9ROSI</name>